<organism evidence="1 2">
    <name type="scientific">Brassica napus</name>
    <name type="common">Rape</name>
    <dbReference type="NCBI Taxonomy" id="3708"/>
    <lineage>
        <taxon>Eukaryota</taxon>
        <taxon>Viridiplantae</taxon>
        <taxon>Streptophyta</taxon>
        <taxon>Embryophyta</taxon>
        <taxon>Tracheophyta</taxon>
        <taxon>Spermatophyta</taxon>
        <taxon>Magnoliopsida</taxon>
        <taxon>eudicotyledons</taxon>
        <taxon>Gunneridae</taxon>
        <taxon>Pentapetalae</taxon>
        <taxon>rosids</taxon>
        <taxon>malvids</taxon>
        <taxon>Brassicales</taxon>
        <taxon>Brassicaceae</taxon>
        <taxon>Brassiceae</taxon>
        <taxon>Brassica</taxon>
    </lineage>
</organism>
<dbReference type="OMA" id="THIAILP"/>
<proteinExistence type="predicted"/>
<sequence length="219" mass="24708">MGTHIAILPFSAVQCFSQVGKLRTEHDLTKGHGKNQNQLERLPQHIKILTTHVEEAFKTILGKPLKNFRAQQVGSRQYVFNNGMQNLKIMDLHVLQTTVVNALKSFMDETLPAVHNSISQLSRVEDLQTALTHLRSLKTLVTNPENFDGVLNQEATDRLDFERGRVRQRIDRLRARLESLNELIIMGHNHALNMERVVSRLNGIDIDTDPAGILGAPVV</sequence>
<accession>A0A078GTP7</accession>
<dbReference type="Gramene" id="CDY29880">
    <property type="protein sequence ID" value="CDY29880"/>
    <property type="gene ID" value="GSBRNA2T00044328001"/>
</dbReference>
<name>A0A078GTP7_BRANA</name>
<dbReference type="PaxDb" id="3708-A0A078GTP7"/>
<evidence type="ECO:0000313" key="2">
    <source>
        <dbReference type="Proteomes" id="UP000028999"/>
    </source>
</evidence>
<reference evidence="1 2" key="1">
    <citation type="journal article" date="2014" name="Science">
        <title>Plant genetics. Early allopolyploid evolution in the post-Neolithic Brassica napus oilseed genome.</title>
        <authorList>
            <person name="Chalhoub B."/>
            <person name="Denoeud F."/>
            <person name="Liu S."/>
            <person name="Parkin I.A."/>
            <person name="Tang H."/>
            <person name="Wang X."/>
            <person name="Chiquet J."/>
            <person name="Belcram H."/>
            <person name="Tong C."/>
            <person name="Samans B."/>
            <person name="Correa M."/>
            <person name="Da Silva C."/>
            <person name="Just J."/>
            <person name="Falentin C."/>
            <person name="Koh C.S."/>
            <person name="Le Clainche I."/>
            <person name="Bernard M."/>
            <person name="Bento P."/>
            <person name="Noel B."/>
            <person name="Labadie K."/>
            <person name="Alberti A."/>
            <person name="Charles M."/>
            <person name="Arnaud D."/>
            <person name="Guo H."/>
            <person name="Daviaud C."/>
            <person name="Alamery S."/>
            <person name="Jabbari K."/>
            <person name="Zhao M."/>
            <person name="Edger P.P."/>
            <person name="Chelaifa H."/>
            <person name="Tack D."/>
            <person name="Lassalle G."/>
            <person name="Mestiri I."/>
            <person name="Schnel N."/>
            <person name="Le Paslier M.C."/>
            <person name="Fan G."/>
            <person name="Renault V."/>
            <person name="Bayer P.E."/>
            <person name="Golicz A.A."/>
            <person name="Manoli S."/>
            <person name="Lee T.H."/>
            <person name="Thi V.H."/>
            <person name="Chalabi S."/>
            <person name="Hu Q."/>
            <person name="Fan C."/>
            <person name="Tollenaere R."/>
            <person name="Lu Y."/>
            <person name="Battail C."/>
            <person name="Shen J."/>
            <person name="Sidebottom C.H."/>
            <person name="Wang X."/>
            <person name="Canaguier A."/>
            <person name="Chauveau A."/>
            <person name="Berard A."/>
            <person name="Deniot G."/>
            <person name="Guan M."/>
            <person name="Liu Z."/>
            <person name="Sun F."/>
            <person name="Lim Y.P."/>
            <person name="Lyons E."/>
            <person name="Town C.D."/>
            <person name="Bancroft I."/>
            <person name="Wang X."/>
            <person name="Meng J."/>
            <person name="Ma J."/>
            <person name="Pires J.C."/>
            <person name="King G.J."/>
            <person name="Brunel D."/>
            <person name="Delourme R."/>
            <person name="Renard M."/>
            <person name="Aury J.M."/>
            <person name="Adams K.L."/>
            <person name="Batley J."/>
            <person name="Snowdon R.J."/>
            <person name="Tost J."/>
            <person name="Edwards D."/>
            <person name="Zhou Y."/>
            <person name="Hua W."/>
            <person name="Sharpe A.G."/>
            <person name="Paterson A.H."/>
            <person name="Guan C."/>
            <person name="Wincker P."/>
        </authorList>
    </citation>
    <scope>NUCLEOTIDE SEQUENCE [LARGE SCALE GENOMIC DNA]</scope>
    <source>
        <strain evidence="2">cv. Darmor-bzh</strain>
    </source>
</reference>
<dbReference type="EMBL" id="LK032245">
    <property type="protein sequence ID" value="CDY29880.1"/>
    <property type="molecule type" value="Genomic_DNA"/>
</dbReference>
<protein>
    <submittedName>
        <fullName evidence="1">BnaA03g49010D protein</fullName>
    </submittedName>
</protein>
<gene>
    <name evidence="1" type="primary">BnaA03g49010D</name>
    <name evidence="1" type="ORF">GSBRNA2T00044328001</name>
</gene>
<dbReference type="AlphaFoldDB" id="A0A078GTP7"/>
<evidence type="ECO:0000313" key="1">
    <source>
        <dbReference type="EMBL" id="CDY29880.1"/>
    </source>
</evidence>
<dbReference type="Proteomes" id="UP000028999">
    <property type="component" value="Unassembled WGS sequence"/>
</dbReference>
<keyword evidence="2" id="KW-1185">Reference proteome</keyword>